<dbReference type="Proteomes" id="UP000246278">
    <property type="component" value="Unassembled WGS sequence"/>
</dbReference>
<name>A0A317T8L9_9CHLB</name>
<organism evidence="1 2">
    <name type="scientific">Prosthecochloris marina</name>
    <dbReference type="NCBI Taxonomy" id="2017681"/>
    <lineage>
        <taxon>Bacteria</taxon>
        <taxon>Pseudomonadati</taxon>
        <taxon>Chlorobiota</taxon>
        <taxon>Chlorobiia</taxon>
        <taxon>Chlorobiales</taxon>
        <taxon>Chlorobiaceae</taxon>
        <taxon>Prosthecochloris</taxon>
    </lineage>
</organism>
<protein>
    <submittedName>
        <fullName evidence="1">Uncharacterized protein</fullName>
    </submittedName>
</protein>
<dbReference type="SUPFAM" id="SSF56954">
    <property type="entry name" value="Outer membrane efflux proteins (OEP)"/>
    <property type="match status" value="1"/>
</dbReference>
<dbReference type="GO" id="GO:0015562">
    <property type="term" value="F:efflux transmembrane transporter activity"/>
    <property type="evidence" value="ECO:0007669"/>
    <property type="project" value="InterPro"/>
</dbReference>
<gene>
    <name evidence="1" type="ORF">CR164_08030</name>
</gene>
<dbReference type="AlphaFoldDB" id="A0A317T8L9"/>
<evidence type="ECO:0000313" key="1">
    <source>
        <dbReference type="EMBL" id="PWW81766.1"/>
    </source>
</evidence>
<reference evidence="2" key="1">
    <citation type="submission" date="2017-10" db="EMBL/GenBank/DDBJ databases">
        <authorList>
            <person name="Gaisin V.A."/>
            <person name="Rysina M.S."/>
            <person name="Grouzdev D.S."/>
        </authorList>
    </citation>
    <scope>NUCLEOTIDE SEQUENCE [LARGE SCALE GENOMIC DNA]</scope>
    <source>
        <strain evidence="2">V1</strain>
    </source>
</reference>
<keyword evidence="2" id="KW-1185">Reference proteome</keyword>
<dbReference type="OrthoDB" id="367883at2"/>
<accession>A0A317T8L9</accession>
<dbReference type="Gene3D" id="1.20.1600.10">
    <property type="entry name" value="Outer membrane efflux proteins (OEP)"/>
    <property type="match status" value="1"/>
</dbReference>
<evidence type="ECO:0000313" key="2">
    <source>
        <dbReference type="Proteomes" id="UP000246278"/>
    </source>
</evidence>
<comment type="caution">
    <text evidence="1">The sequence shown here is derived from an EMBL/GenBank/DDBJ whole genome shotgun (WGS) entry which is preliminary data.</text>
</comment>
<sequence>MVTRFRTSAQQFERVRHGCLQFIARHEDLKADIRAKVGMKLSDLEESRKRIEVQDRTIRTAERSYEITQLRLREGIGSQLELSEAELQPNKVLCRTVKSANEL</sequence>
<dbReference type="EMBL" id="PDNZ01000005">
    <property type="protein sequence ID" value="PWW81766.1"/>
    <property type="molecule type" value="Genomic_DNA"/>
</dbReference>
<proteinExistence type="predicted"/>